<keyword evidence="7" id="KW-1185">Reference proteome</keyword>
<dbReference type="PROSITE" id="PS00472">
    <property type="entry name" value="SMALL_CYTOKINES_CC"/>
    <property type="match status" value="1"/>
</dbReference>
<keyword evidence="4" id="KW-0145">Chemotaxis</keyword>
<evidence type="ECO:0000259" key="5">
    <source>
        <dbReference type="SMART" id="SM00199"/>
    </source>
</evidence>
<protein>
    <recommendedName>
        <fullName evidence="4">C-C motif chemokine</fullName>
    </recommendedName>
</protein>
<dbReference type="InterPro" id="IPR039809">
    <property type="entry name" value="Chemokine_b/g/d"/>
</dbReference>
<sequence>MVSTKVTVTLITLVTLCVMATDTSAARPGCCRTYMKGKLRYERIKGYSVQPITELCPISAIIFHLKDGKKACADPAKEWVIIYVNLIRNEAQKVHQKAQALHHTKKP</sequence>
<feature type="signal peptide" evidence="4">
    <location>
        <begin position="1"/>
        <end position="25"/>
    </location>
</feature>
<dbReference type="GeneID" id="108239488"/>
<dbReference type="Proteomes" id="UP000264800">
    <property type="component" value="Unplaced"/>
</dbReference>
<dbReference type="OrthoDB" id="8870994at2759"/>
<proteinExistence type="inferred from homology"/>
<dbReference type="Gene3D" id="2.40.50.40">
    <property type="match status" value="1"/>
</dbReference>
<comment type="similarity">
    <text evidence="1 4">Belongs to the intercrine beta (chemokine CC) family.</text>
</comment>
<evidence type="ECO:0000256" key="4">
    <source>
        <dbReference type="RuleBase" id="RU361150"/>
    </source>
</evidence>
<evidence type="ECO:0000313" key="7">
    <source>
        <dbReference type="Proteomes" id="UP000264800"/>
    </source>
</evidence>
<reference evidence="6" key="1">
    <citation type="submission" date="2025-08" db="UniProtKB">
        <authorList>
            <consortium name="Ensembl"/>
        </authorList>
    </citation>
    <scope>IDENTIFICATION</scope>
</reference>
<dbReference type="PANTHER" id="PTHR12015:SF190">
    <property type="entry name" value="C-C MOTIF CHEMOKINE"/>
    <property type="match status" value="1"/>
</dbReference>
<dbReference type="AlphaFoldDB" id="A0A3Q2ZUX5"/>
<dbReference type="GO" id="GO:0006955">
    <property type="term" value="P:immune response"/>
    <property type="evidence" value="ECO:0007669"/>
    <property type="project" value="InterPro"/>
</dbReference>
<evidence type="ECO:0000256" key="2">
    <source>
        <dbReference type="ARBA" id="ARBA00022514"/>
    </source>
</evidence>
<dbReference type="GeneTree" id="ENSGT00940000172979"/>
<feature type="chain" id="PRO_5018381089" description="C-C motif chemokine" evidence="4">
    <location>
        <begin position="26"/>
        <end position="107"/>
    </location>
</feature>
<dbReference type="PANTHER" id="PTHR12015">
    <property type="entry name" value="SMALL INDUCIBLE CYTOKINE A"/>
    <property type="match status" value="1"/>
</dbReference>
<dbReference type="InterPro" id="IPR000827">
    <property type="entry name" value="Chemokine_CC_CS"/>
</dbReference>
<dbReference type="GO" id="GO:0008009">
    <property type="term" value="F:chemokine activity"/>
    <property type="evidence" value="ECO:0007669"/>
    <property type="project" value="InterPro"/>
</dbReference>
<dbReference type="InterPro" id="IPR001811">
    <property type="entry name" value="Chemokine_IL8-like_dom"/>
</dbReference>
<keyword evidence="4" id="KW-0964">Secreted</keyword>
<dbReference type="Pfam" id="PF00048">
    <property type="entry name" value="IL8"/>
    <property type="match status" value="1"/>
</dbReference>
<keyword evidence="4" id="KW-0732">Signal</keyword>
<dbReference type="SUPFAM" id="SSF54117">
    <property type="entry name" value="Interleukin 8-like chemokines"/>
    <property type="match status" value="1"/>
</dbReference>
<name>A0A3Q2ZUX5_KRYMA</name>
<reference evidence="6" key="2">
    <citation type="submission" date="2025-09" db="UniProtKB">
        <authorList>
            <consortium name="Ensembl"/>
        </authorList>
    </citation>
    <scope>IDENTIFICATION</scope>
</reference>
<accession>A0A3Q2ZUX5</accession>
<dbReference type="SMART" id="SM00199">
    <property type="entry name" value="SCY"/>
    <property type="match status" value="1"/>
</dbReference>
<dbReference type="OMA" id="SMKVTVM"/>
<dbReference type="InterPro" id="IPR036048">
    <property type="entry name" value="Interleukin_8-like_sf"/>
</dbReference>
<feature type="domain" description="Chemokine interleukin-8-like" evidence="5">
    <location>
        <begin position="27"/>
        <end position="87"/>
    </location>
</feature>
<evidence type="ECO:0000256" key="1">
    <source>
        <dbReference type="ARBA" id="ARBA00010868"/>
    </source>
</evidence>
<dbReference type="KEGG" id="kmr:108239488"/>
<organism evidence="6 7">
    <name type="scientific">Kryptolebias marmoratus</name>
    <name type="common">Mangrove killifish</name>
    <name type="synonym">Rivulus marmoratus</name>
    <dbReference type="NCBI Taxonomy" id="37003"/>
    <lineage>
        <taxon>Eukaryota</taxon>
        <taxon>Metazoa</taxon>
        <taxon>Chordata</taxon>
        <taxon>Craniata</taxon>
        <taxon>Vertebrata</taxon>
        <taxon>Euteleostomi</taxon>
        <taxon>Actinopterygii</taxon>
        <taxon>Neopterygii</taxon>
        <taxon>Teleostei</taxon>
        <taxon>Neoteleostei</taxon>
        <taxon>Acanthomorphata</taxon>
        <taxon>Ovalentaria</taxon>
        <taxon>Atherinomorphae</taxon>
        <taxon>Cyprinodontiformes</taxon>
        <taxon>Rivulidae</taxon>
        <taxon>Kryptolebias</taxon>
    </lineage>
</organism>
<keyword evidence="3" id="KW-1015">Disulfide bond</keyword>
<dbReference type="Ensembl" id="ENSKMAT00000007125.1">
    <property type="protein sequence ID" value="ENSKMAP00000007010.1"/>
    <property type="gene ID" value="ENSKMAG00000005271.1"/>
</dbReference>
<dbReference type="GO" id="GO:0005615">
    <property type="term" value="C:extracellular space"/>
    <property type="evidence" value="ECO:0007669"/>
    <property type="project" value="UniProtKB-KW"/>
</dbReference>
<keyword evidence="2 4" id="KW-0202">Cytokine</keyword>
<comment type="subcellular location">
    <subcellularLocation>
        <location evidence="4">Secreted</location>
    </subcellularLocation>
</comment>
<evidence type="ECO:0000256" key="3">
    <source>
        <dbReference type="ARBA" id="ARBA00023157"/>
    </source>
</evidence>
<dbReference type="STRING" id="37003.ENSKMAP00000007010"/>
<evidence type="ECO:0000313" key="6">
    <source>
        <dbReference type="Ensembl" id="ENSKMAP00000007010.1"/>
    </source>
</evidence>
<dbReference type="RefSeq" id="XP_017277697.1">
    <property type="nucleotide sequence ID" value="XM_017422208.3"/>
</dbReference>
<dbReference type="CDD" id="cd00169">
    <property type="entry name" value="Chemokine"/>
    <property type="match status" value="1"/>
</dbReference>
<dbReference type="CTD" id="100192217"/>